<dbReference type="InterPro" id="IPR036390">
    <property type="entry name" value="WH_DNA-bd_sf"/>
</dbReference>
<dbReference type="GO" id="GO:0003700">
    <property type="term" value="F:DNA-binding transcription factor activity"/>
    <property type="evidence" value="ECO:0007669"/>
    <property type="project" value="InterPro"/>
</dbReference>
<organism evidence="1 2">
    <name type="scientific">Halobaculum saliterrae</name>
    <dbReference type="NCBI Taxonomy" id="2073113"/>
    <lineage>
        <taxon>Archaea</taxon>
        <taxon>Methanobacteriati</taxon>
        <taxon>Methanobacteriota</taxon>
        <taxon>Stenosarchaea group</taxon>
        <taxon>Halobacteria</taxon>
        <taxon>Halobacteriales</taxon>
        <taxon>Haloferacaceae</taxon>
        <taxon>Halobaculum</taxon>
    </lineage>
</organism>
<dbReference type="EMBL" id="WUUS01000002">
    <property type="protein sequence ID" value="MXR40478.1"/>
    <property type="molecule type" value="Genomic_DNA"/>
</dbReference>
<keyword evidence="2" id="KW-1185">Reference proteome</keyword>
<sequence>MIASAPDPVVTSSELAEALDMSQQGAYNRLSSLEEKGFVRSRKVGASARVWWITDTGRSELPPLGS</sequence>
<dbReference type="Gene3D" id="1.10.10.10">
    <property type="entry name" value="Winged helix-like DNA-binding domain superfamily/Winged helix DNA-binding domain"/>
    <property type="match status" value="1"/>
</dbReference>
<dbReference type="CDD" id="cd00090">
    <property type="entry name" value="HTH_ARSR"/>
    <property type="match status" value="1"/>
</dbReference>
<evidence type="ECO:0000313" key="1">
    <source>
        <dbReference type="EMBL" id="MXR40478.1"/>
    </source>
</evidence>
<protein>
    <submittedName>
        <fullName evidence="1">Helix-turn-helix domain-containing protein</fullName>
    </submittedName>
</protein>
<dbReference type="AlphaFoldDB" id="A0A6B0SNI4"/>
<evidence type="ECO:0000313" key="2">
    <source>
        <dbReference type="Proteomes" id="UP000437065"/>
    </source>
</evidence>
<reference evidence="1 2" key="1">
    <citation type="submission" date="2019-12" db="EMBL/GenBank/DDBJ databases">
        <title>Isolation and characterization of three novel carbon monoxide-oxidizing members of Halobacteria from salione crusts and soils.</title>
        <authorList>
            <person name="Myers M.R."/>
            <person name="King G.M."/>
        </authorList>
    </citation>
    <scope>NUCLEOTIDE SEQUENCE [LARGE SCALE GENOMIC DNA]</scope>
    <source>
        <strain evidence="1 2">WSA2</strain>
    </source>
</reference>
<proteinExistence type="predicted"/>
<name>A0A6B0SNI4_9EURY</name>
<gene>
    <name evidence="1" type="ORF">GRX01_03820</name>
</gene>
<dbReference type="Pfam" id="PF12840">
    <property type="entry name" value="HTH_20"/>
    <property type="match status" value="1"/>
</dbReference>
<dbReference type="SUPFAM" id="SSF46785">
    <property type="entry name" value="Winged helix' DNA-binding domain"/>
    <property type="match status" value="1"/>
</dbReference>
<dbReference type="Proteomes" id="UP000437065">
    <property type="component" value="Unassembled WGS sequence"/>
</dbReference>
<dbReference type="InterPro" id="IPR011991">
    <property type="entry name" value="ArsR-like_HTH"/>
</dbReference>
<accession>A0A6B0SNI4</accession>
<dbReference type="InterPro" id="IPR036388">
    <property type="entry name" value="WH-like_DNA-bd_sf"/>
</dbReference>
<comment type="caution">
    <text evidence="1">The sequence shown here is derived from an EMBL/GenBank/DDBJ whole genome shotgun (WGS) entry which is preliminary data.</text>
</comment>
<dbReference type="OrthoDB" id="189973at2157"/>